<evidence type="ECO:0000313" key="3">
    <source>
        <dbReference type="Proteomes" id="UP000316921"/>
    </source>
</evidence>
<keyword evidence="3" id="KW-1185">Reference proteome</keyword>
<feature type="signal peptide" evidence="1">
    <location>
        <begin position="1"/>
        <end position="23"/>
    </location>
</feature>
<evidence type="ECO:0000313" key="2">
    <source>
        <dbReference type="EMBL" id="QDU70061.1"/>
    </source>
</evidence>
<dbReference type="AlphaFoldDB" id="A0A518BSW3"/>
<dbReference type="KEGG" id="pbap:Pla133_51840"/>
<keyword evidence="1" id="KW-0732">Signal</keyword>
<protein>
    <recommendedName>
        <fullName evidence="4">Extracellular repeat protein, HAF family</fullName>
    </recommendedName>
</protein>
<gene>
    <name evidence="2" type="ORF">Pla133_51840</name>
</gene>
<name>A0A518BSW3_9BACT</name>
<dbReference type="Proteomes" id="UP000316921">
    <property type="component" value="Chromosome"/>
</dbReference>
<dbReference type="NCBIfam" id="TIGR02913">
    <property type="entry name" value="HAF_rpt"/>
    <property type="match status" value="1"/>
</dbReference>
<dbReference type="InterPro" id="IPR014262">
    <property type="entry name" value="HAF_rpt"/>
</dbReference>
<dbReference type="EMBL" id="CP036287">
    <property type="protein sequence ID" value="QDU70061.1"/>
    <property type="molecule type" value="Genomic_DNA"/>
</dbReference>
<feature type="chain" id="PRO_5022016927" description="Extracellular repeat protein, HAF family" evidence="1">
    <location>
        <begin position="24"/>
        <end position="480"/>
    </location>
</feature>
<accession>A0A518BSW3</accession>
<dbReference type="RefSeq" id="WP_145070544.1">
    <property type="nucleotide sequence ID" value="NZ_CP036287.1"/>
</dbReference>
<sequence precursor="true">MQALTRPSLTLFLTGLLASHAAAGDPQFELIDLGTLGGLESAAFGLNDLGQVVGWSHVPGCITSTGLPCRRGFLWTGGTLVDLGLLPGDDGSFARAINNAGLIVGTSEFGVLFGSGTFHGVTWNGAPGPVALPDLGQGQSFAHDVNESGVIAGHTQDPFSTKDRAVTWSGGAIQNLGVAESHSSNRAQGISDNGLLAGFAWELFQPNDAIGFNTVTWKTIGGTDGPFQNAEATDVNSKGRYVGFQAFNSGAWHATIWDPGAGSVVDAGTVGGFDYSELFDINEAGKAVGTSYPGDQSAENRAIYWNGSQLLDLNDMLVPGTGAHIFEAREINELGEIAGTALIDGKFRAVLLRPAVDPTWTDLGQAIGSPAQTPELEGCGTLAGGTKVDLEIRKALPGSQALIAVGLSQLNLDLGFGVLVPSLDLILGGFPVDAEGVAGFGLDWPAGIPAATELYLQAWIPNPTGPAGLTATNALLATTP</sequence>
<evidence type="ECO:0008006" key="4">
    <source>
        <dbReference type="Google" id="ProtNLM"/>
    </source>
</evidence>
<evidence type="ECO:0000256" key="1">
    <source>
        <dbReference type="SAM" id="SignalP"/>
    </source>
</evidence>
<organism evidence="2 3">
    <name type="scientific">Engelhardtia mirabilis</name>
    <dbReference type="NCBI Taxonomy" id="2528011"/>
    <lineage>
        <taxon>Bacteria</taxon>
        <taxon>Pseudomonadati</taxon>
        <taxon>Planctomycetota</taxon>
        <taxon>Planctomycetia</taxon>
        <taxon>Planctomycetia incertae sedis</taxon>
        <taxon>Engelhardtia</taxon>
    </lineage>
</organism>
<reference evidence="2 3" key="1">
    <citation type="submission" date="2019-02" db="EMBL/GenBank/DDBJ databases">
        <title>Deep-cultivation of Planctomycetes and their phenomic and genomic characterization uncovers novel biology.</title>
        <authorList>
            <person name="Wiegand S."/>
            <person name="Jogler M."/>
            <person name="Boedeker C."/>
            <person name="Pinto D."/>
            <person name="Vollmers J."/>
            <person name="Rivas-Marin E."/>
            <person name="Kohn T."/>
            <person name="Peeters S.H."/>
            <person name="Heuer A."/>
            <person name="Rast P."/>
            <person name="Oberbeckmann S."/>
            <person name="Bunk B."/>
            <person name="Jeske O."/>
            <person name="Meyerdierks A."/>
            <person name="Storesund J.E."/>
            <person name="Kallscheuer N."/>
            <person name="Luecker S."/>
            <person name="Lage O.M."/>
            <person name="Pohl T."/>
            <person name="Merkel B.J."/>
            <person name="Hornburger P."/>
            <person name="Mueller R.-W."/>
            <person name="Bruemmer F."/>
            <person name="Labrenz M."/>
            <person name="Spormann A.M."/>
            <person name="Op den Camp H."/>
            <person name="Overmann J."/>
            <person name="Amann R."/>
            <person name="Jetten M.S.M."/>
            <person name="Mascher T."/>
            <person name="Medema M.H."/>
            <person name="Devos D.P."/>
            <person name="Kaster A.-K."/>
            <person name="Ovreas L."/>
            <person name="Rohde M."/>
            <person name="Galperin M.Y."/>
            <person name="Jogler C."/>
        </authorList>
    </citation>
    <scope>NUCLEOTIDE SEQUENCE [LARGE SCALE GENOMIC DNA]</scope>
    <source>
        <strain evidence="2 3">Pla133</strain>
    </source>
</reference>
<proteinExistence type="predicted"/>